<evidence type="ECO:0000313" key="5">
    <source>
        <dbReference type="EMBL" id="VDM64247.1"/>
    </source>
</evidence>
<dbReference type="EMBL" id="UYYA01005149">
    <property type="protein sequence ID" value="VDM64247.1"/>
    <property type="molecule type" value="Genomic_DNA"/>
</dbReference>
<evidence type="ECO:0000313" key="7">
    <source>
        <dbReference type="WBParaSite" id="ACOC_0001266101-mRNA-1"/>
    </source>
</evidence>
<organism evidence="7">
    <name type="scientific">Angiostrongylus costaricensis</name>
    <name type="common">Nematode worm</name>
    <dbReference type="NCBI Taxonomy" id="334426"/>
    <lineage>
        <taxon>Eukaryota</taxon>
        <taxon>Metazoa</taxon>
        <taxon>Ecdysozoa</taxon>
        <taxon>Nematoda</taxon>
        <taxon>Chromadorea</taxon>
        <taxon>Rhabditida</taxon>
        <taxon>Rhabditina</taxon>
        <taxon>Rhabditomorpha</taxon>
        <taxon>Strongyloidea</taxon>
        <taxon>Metastrongylidae</taxon>
        <taxon>Angiostrongylus</taxon>
    </lineage>
</organism>
<evidence type="ECO:0000256" key="4">
    <source>
        <dbReference type="SAM" id="Phobius"/>
    </source>
</evidence>
<keyword evidence="6" id="KW-1185">Reference proteome</keyword>
<dbReference type="OrthoDB" id="7451790at2759"/>
<keyword evidence="4" id="KW-1133">Transmembrane helix</keyword>
<dbReference type="InterPro" id="IPR003591">
    <property type="entry name" value="Leu-rich_rpt_typical-subtyp"/>
</dbReference>
<dbReference type="SUPFAM" id="SSF52058">
    <property type="entry name" value="L domain-like"/>
    <property type="match status" value="1"/>
</dbReference>
<gene>
    <name evidence="5" type="ORF">ACOC_LOCUS12662</name>
</gene>
<keyword evidence="1" id="KW-0433">Leucine-rich repeat</keyword>
<dbReference type="SMART" id="SM00369">
    <property type="entry name" value="LRR_TYP"/>
    <property type="match status" value="6"/>
</dbReference>
<sequence>MRVPRGAPVSLWFSVRNKLPATVKVTRPSLGTVAVVSTVVLTGAGIFAVALYPMIENDYYKSAQAEERALLREQMSERSLEPHDEEESGDPPNVTHHEYEAVLRNDYRLDHLPDDIESIDLSRTRADHIPDLSRFSSLKELAMRTNLLKCMGPNLRSLVGLIELDLYENQIEAIESLETLDNLRRLDLSFNRIREISGLSTLAKLTRIYLVHNKITEIKGLDSLLELELLELGDNRITSIKNISHLAKLRELYIGKNKITRIEGLESLKDLRLLSIPANRLTKLENLEALTNLEEIYLSDQGIEDVSHLALLKKLRIIDISNNEVTSLDGISELKELTDLWANDNRISSWAEIDKLSGLDKLDTVYLERNPIYESDRTAYRRKVMLALQQVKQIDATMCR</sequence>
<dbReference type="PANTHER" id="PTHR46652">
    <property type="entry name" value="LEUCINE-RICH REPEAT AND IQ DOMAIN-CONTAINING PROTEIN 1-RELATED"/>
    <property type="match status" value="1"/>
</dbReference>
<dbReference type="Proteomes" id="UP000267027">
    <property type="component" value="Unassembled WGS sequence"/>
</dbReference>
<dbReference type="Pfam" id="PF14580">
    <property type="entry name" value="LRR_9"/>
    <property type="match status" value="1"/>
</dbReference>
<dbReference type="STRING" id="334426.A0A0R3Q114"/>
<dbReference type="InterPro" id="IPR001611">
    <property type="entry name" value="Leu-rich_rpt"/>
</dbReference>
<evidence type="ECO:0000256" key="2">
    <source>
        <dbReference type="ARBA" id="ARBA00022737"/>
    </source>
</evidence>
<dbReference type="InterPro" id="IPR032675">
    <property type="entry name" value="LRR_dom_sf"/>
</dbReference>
<feature type="region of interest" description="Disordered" evidence="3">
    <location>
        <begin position="72"/>
        <end position="95"/>
    </location>
</feature>
<feature type="compositionally biased region" description="Basic and acidic residues" evidence="3">
    <location>
        <begin position="72"/>
        <end position="82"/>
    </location>
</feature>
<dbReference type="PROSITE" id="PS51450">
    <property type="entry name" value="LRR"/>
    <property type="match status" value="9"/>
</dbReference>
<evidence type="ECO:0000256" key="1">
    <source>
        <dbReference type="ARBA" id="ARBA00022614"/>
    </source>
</evidence>
<dbReference type="PANTHER" id="PTHR46652:SF3">
    <property type="entry name" value="LEUCINE-RICH REPEAT-CONTAINING PROTEIN 9"/>
    <property type="match status" value="1"/>
</dbReference>
<feature type="transmembrane region" description="Helical" evidence="4">
    <location>
        <begin position="30"/>
        <end position="52"/>
    </location>
</feature>
<dbReference type="Pfam" id="PF12799">
    <property type="entry name" value="LRR_4"/>
    <property type="match status" value="2"/>
</dbReference>
<keyword evidence="4" id="KW-0812">Transmembrane</keyword>
<keyword evidence="2" id="KW-0677">Repeat</keyword>
<dbReference type="OMA" id="EVWASYN"/>
<reference evidence="7" key="1">
    <citation type="submission" date="2017-02" db="UniProtKB">
        <authorList>
            <consortium name="WormBaseParasite"/>
        </authorList>
    </citation>
    <scope>IDENTIFICATION</scope>
</reference>
<evidence type="ECO:0000313" key="6">
    <source>
        <dbReference type="Proteomes" id="UP000267027"/>
    </source>
</evidence>
<accession>A0A0R3Q114</accession>
<keyword evidence="4" id="KW-0472">Membrane</keyword>
<dbReference type="WBParaSite" id="ACOC_0001266101-mRNA-1">
    <property type="protein sequence ID" value="ACOC_0001266101-mRNA-1"/>
    <property type="gene ID" value="ACOC_0001266101"/>
</dbReference>
<dbReference type="InterPro" id="IPR025875">
    <property type="entry name" value="Leu-rich_rpt_4"/>
</dbReference>
<dbReference type="Gene3D" id="3.80.10.10">
    <property type="entry name" value="Ribonuclease Inhibitor"/>
    <property type="match status" value="2"/>
</dbReference>
<name>A0A0R3Q114_ANGCS</name>
<evidence type="ECO:0000256" key="3">
    <source>
        <dbReference type="SAM" id="MobiDB-lite"/>
    </source>
</evidence>
<reference evidence="5 6" key="2">
    <citation type="submission" date="2018-11" db="EMBL/GenBank/DDBJ databases">
        <authorList>
            <consortium name="Pathogen Informatics"/>
        </authorList>
    </citation>
    <scope>NUCLEOTIDE SEQUENCE [LARGE SCALE GENOMIC DNA]</scope>
    <source>
        <strain evidence="5 6">Costa Rica</strain>
    </source>
</reference>
<dbReference type="AlphaFoldDB" id="A0A0R3Q114"/>
<dbReference type="SMART" id="SM00365">
    <property type="entry name" value="LRR_SD22"/>
    <property type="match status" value="9"/>
</dbReference>
<proteinExistence type="predicted"/>
<dbReference type="InterPro" id="IPR050836">
    <property type="entry name" value="SDS22/Internalin_LRR"/>
</dbReference>
<protein>
    <submittedName>
        <fullName evidence="7">Protein phosphatase 1 regulatory subunit 22</fullName>
    </submittedName>
</protein>